<accession>A0A921NWD1</accession>
<protein>
    <recommendedName>
        <fullName evidence="8">ArnT-like N-terminal domain-containing protein</fullName>
    </recommendedName>
</protein>
<feature type="transmembrane region" description="Helical" evidence="7">
    <location>
        <begin position="125"/>
        <end position="143"/>
    </location>
</feature>
<comment type="caution">
    <text evidence="9">The sequence shown here is derived from an EMBL/GenBank/DDBJ whole genome shotgun (WGS) entry which is preliminary data.</text>
</comment>
<feature type="transmembrane region" description="Helical" evidence="7">
    <location>
        <begin position="223"/>
        <end position="243"/>
    </location>
</feature>
<dbReference type="AlphaFoldDB" id="A0A921NWD1"/>
<feature type="transmembrane region" description="Helical" evidence="7">
    <location>
        <begin position="395"/>
        <end position="413"/>
    </location>
</feature>
<evidence type="ECO:0000259" key="8">
    <source>
        <dbReference type="Pfam" id="PF02366"/>
    </source>
</evidence>
<feature type="transmembrane region" description="Helical" evidence="7">
    <location>
        <begin position="102"/>
        <end position="119"/>
    </location>
</feature>
<dbReference type="Proteomes" id="UP000717981">
    <property type="component" value="Unassembled WGS sequence"/>
</dbReference>
<feature type="transmembrane region" description="Helical" evidence="7">
    <location>
        <begin position="150"/>
        <end position="170"/>
    </location>
</feature>
<comment type="subcellular location">
    <subcellularLocation>
        <location evidence="1">Endomembrane system</location>
        <topology evidence="1">Multi-pass membrane protein</topology>
    </subcellularLocation>
</comment>
<evidence type="ECO:0000256" key="1">
    <source>
        <dbReference type="ARBA" id="ARBA00004127"/>
    </source>
</evidence>
<reference evidence="9" key="1">
    <citation type="submission" date="2017-10" db="EMBL/GenBank/DDBJ databases">
        <title>Whole genome sequencing of members of genus Pseudoxanthomonas.</title>
        <authorList>
            <person name="Kumar S."/>
            <person name="Bansal K."/>
            <person name="Kaur A."/>
            <person name="Patil P."/>
            <person name="Sharma S."/>
            <person name="Patil P.B."/>
        </authorList>
    </citation>
    <scope>NUCLEOTIDE SEQUENCE</scope>
    <source>
        <strain evidence="9">DSM 22914</strain>
    </source>
</reference>
<dbReference type="GO" id="GO:0006493">
    <property type="term" value="P:protein O-linked glycosylation"/>
    <property type="evidence" value="ECO:0007669"/>
    <property type="project" value="InterPro"/>
</dbReference>
<keyword evidence="5 7" id="KW-1133">Transmembrane helix</keyword>
<feature type="transmembrane region" description="Helical" evidence="7">
    <location>
        <begin position="190"/>
        <end position="211"/>
    </location>
</feature>
<dbReference type="InterPro" id="IPR003342">
    <property type="entry name" value="ArnT-like_N"/>
</dbReference>
<name>A0A921NWD1_9GAMM</name>
<evidence type="ECO:0000313" key="10">
    <source>
        <dbReference type="Proteomes" id="UP000717981"/>
    </source>
</evidence>
<proteinExistence type="predicted"/>
<evidence type="ECO:0000256" key="6">
    <source>
        <dbReference type="ARBA" id="ARBA00023136"/>
    </source>
</evidence>
<evidence type="ECO:0000313" key="9">
    <source>
        <dbReference type="EMBL" id="KAF1689393.1"/>
    </source>
</evidence>
<dbReference type="Pfam" id="PF02366">
    <property type="entry name" value="PMT"/>
    <property type="match status" value="1"/>
</dbReference>
<evidence type="ECO:0000256" key="4">
    <source>
        <dbReference type="ARBA" id="ARBA00022692"/>
    </source>
</evidence>
<dbReference type="GO" id="GO:0016020">
    <property type="term" value="C:membrane"/>
    <property type="evidence" value="ECO:0007669"/>
    <property type="project" value="InterPro"/>
</dbReference>
<dbReference type="OrthoDB" id="5937506at2"/>
<sequence>MNWSIWQAVGRAVRSPAAWLVAVMVFLACAVRNVELPGLYMDAINPDYLVARWFNPALDNTVWVLPGPRWPLLGNLYHGTQTFWFGLLTYGFLGTHVVSARLTHALYGAVIVLFAWLVLRRATGRPWLALAVATALATDMAFISSFRTQAYIILAGQMWLMVSFHLAVRIVQESRARAWMLLLSGTTMGLAVYGYFVFLFFLLPVALLAILGPGRAGFLRRAMLWGTGFVTGMLPYVVGYVWLAVEVGGVAQFVEWMRNAVTGLKPTEGSPSYLDGIASALHYARLAVSGGGNETMMVGAPVASGWAPWRTALLAGATLVCLAGAVREWKGNRVMARVLLAGAALPLAYIAIAAWFGARMWAHHFTVLIAVGYMVAGLAAWWICMLAAPRAAGRVAAVAGALLLGVWLCGNMVQQQRVHDRLVATGGLGMSTDALTALSRAALTERWDTVWYFPDWGFFMPFAFLTGNRVAYEVELTPATIDRHRGIRDGVRVAFWKEEDKAGYIRTLEDNGVPDIRHYVVKSRDGRPAIHVVAGRTSAMQDTATAP</sequence>
<dbReference type="GO" id="GO:0000030">
    <property type="term" value="F:mannosyltransferase activity"/>
    <property type="evidence" value="ECO:0007669"/>
    <property type="project" value="InterPro"/>
</dbReference>
<keyword evidence="6 7" id="KW-0472">Membrane</keyword>
<dbReference type="RefSeq" id="WP_162124158.1">
    <property type="nucleotide sequence ID" value="NZ_PDWK01000022.1"/>
</dbReference>
<feature type="transmembrane region" description="Helical" evidence="7">
    <location>
        <begin position="364"/>
        <end position="388"/>
    </location>
</feature>
<keyword evidence="10" id="KW-1185">Reference proteome</keyword>
<evidence type="ECO:0000256" key="2">
    <source>
        <dbReference type="ARBA" id="ARBA00022676"/>
    </source>
</evidence>
<dbReference type="EMBL" id="PDWK01000022">
    <property type="protein sequence ID" value="KAF1689393.1"/>
    <property type="molecule type" value="Genomic_DNA"/>
</dbReference>
<evidence type="ECO:0000256" key="5">
    <source>
        <dbReference type="ARBA" id="ARBA00022989"/>
    </source>
</evidence>
<feature type="transmembrane region" description="Helical" evidence="7">
    <location>
        <begin position="338"/>
        <end position="358"/>
    </location>
</feature>
<evidence type="ECO:0000256" key="3">
    <source>
        <dbReference type="ARBA" id="ARBA00022679"/>
    </source>
</evidence>
<keyword evidence="4 7" id="KW-0812">Transmembrane</keyword>
<dbReference type="GO" id="GO:0012505">
    <property type="term" value="C:endomembrane system"/>
    <property type="evidence" value="ECO:0007669"/>
    <property type="project" value="UniProtKB-SubCell"/>
</dbReference>
<organism evidence="9 10">
    <name type="scientific">Pseudoxanthomonas taiwanensis</name>
    <dbReference type="NCBI Taxonomy" id="176598"/>
    <lineage>
        <taxon>Bacteria</taxon>
        <taxon>Pseudomonadati</taxon>
        <taxon>Pseudomonadota</taxon>
        <taxon>Gammaproteobacteria</taxon>
        <taxon>Lysobacterales</taxon>
        <taxon>Lysobacteraceae</taxon>
        <taxon>Pseudoxanthomonas</taxon>
    </lineage>
</organism>
<keyword evidence="3" id="KW-0808">Transferase</keyword>
<evidence type="ECO:0000256" key="7">
    <source>
        <dbReference type="SAM" id="Phobius"/>
    </source>
</evidence>
<keyword evidence="2" id="KW-0328">Glycosyltransferase</keyword>
<gene>
    <name evidence="9" type="ORF">CR938_06155</name>
</gene>
<feature type="domain" description="ArnT-like N-terminal" evidence="8">
    <location>
        <begin position="82"/>
        <end position="210"/>
    </location>
</feature>